<evidence type="ECO:0000256" key="10">
    <source>
        <dbReference type="ARBA" id="ARBA00022853"/>
    </source>
</evidence>
<dbReference type="Gene3D" id="2.170.270.10">
    <property type="entry name" value="SET domain"/>
    <property type="match status" value="1"/>
</dbReference>
<dbReference type="Pfam" id="PF17907">
    <property type="entry name" value="AWS"/>
    <property type="match status" value="1"/>
</dbReference>
<feature type="coiled-coil region" evidence="13">
    <location>
        <begin position="819"/>
        <end position="846"/>
    </location>
</feature>
<dbReference type="InterPro" id="IPR019786">
    <property type="entry name" value="Zinc_finger_PHD-type_CS"/>
</dbReference>
<evidence type="ECO:0000256" key="4">
    <source>
        <dbReference type="ARBA" id="ARBA00022603"/>
    </source>
</evidence>
<dbReference type="InterPro" id="IPR050777">
    <property type="entry name" value="SET2_Histone-Lys_MeTrsfase"/>
</dbReference>
<keyword evidence="20" id="KW-1185">Reference proteome</keyword>
<dbReference type="GO" id="GO:0005634">
    <property type="term" value="C:nucleus"/>
    <property type="evidence" value="ECO:0007669"/>
    <property type="project" value="UniProtKB-SubCell"/>
</dbReference>
<keyword evidence="6" id="KW-0949">S-adenosyl-L-methionine</keyword>
<dbReference type="PROSITE" id="PS50016">
    <property type="entry name" value="ZF_PHD_2"/>
    <property type="match status" value="1"/>
</dbReference>
<dbReference type="SMART" id="SM00249">
    <property type="entry name" value="PHD"/>
    <property type="match status" value="3"/>
</dbReference>
<evidence type="ECO:0000313" key="20">
    <source>
        <dbReference type="Proteomes" id="UP001165160"/>
    </source>
</evidence>
<dbReference type="CDD" id="cd10531">
    <property type="entry name" value="SET_SETD2-like"/>
    <property type="match status" value="1"/>
</dbReference>
<dbReference type="InterPro" id="IPR019787">
    <property type="entry name" value="Znf_PHD-finger"/>
</dbReference>
<dbReference type="Gene3D" id="3.30.40.10">
    <property type="entry name" value="Zinc/RING finger domain, C3HC4 (zinc finger)"/>
    <property type="match status" value="2"/>
</dbReference>
<keyword evidence="7" id="KW-0479">Metal-binding</keyword>
<keyword evidence="3" id="KW-0158">Chromosome</keyword>
<evidence type="ECO:0000313" key="19">
    <source>
        <dbReference type="EMBL" id="GMI08745.1"/>
    </source>
</evidence>
<keyword evidence="4" id="KW-0489">Methyltransferase</keyword>
<evidence type="ECO:0000256" key="12">
    <source>
        <dbReference type="PROSITE-ProRule" id="PRU00146"/>
    </source>
</evidence>
<dbReference type="GO" id="GO:0008270">
    <property type="term" value="F:zinc ion binding"/>
    <property type="evidence" value="ECO:0007669"/>
    <property type="project" value="UniProtKB-KW"/>
</dbReference>
<evidence type="ECO:0000256" key="14">
    <source>
        <dbReference type="SAM" id="MobiDB-lite"/>
    </source>
</evidence>
<dbReference type="PROSITE" id="PS51215">
    <property type="entry name" value="AWS"/>
    <property type="match status" value="1"/>
</dbReference>
<keyword evidence="10" id="KW-0156">Chromatin regulator</keyword>
<keyword evidence="8 12" id="KW-0863">Zinc-finger</keyword>
<keyword evidence="9" id="KW-0862">Zinc</keyword>
<proteinExistence type="predicted"/>
<evidence type="ECO:0000256" key="5">
    <source>
        <dbReference type="ARBA" id="ARBA00022679"/>
    </source>
</evidence>
<evidence type="ECO:0000256" key="8">
    <source>
        <dbReference type="ARBA" id="ARBA00022771"/>
    </source>
</evidence>
<dbReference type="InterPro" id="IPR001214">
    <property type="entry name" value="SET_dom"/>
</dbReference>
<dbReference type="Proteomes" id="UP001165160">
    <property type="component" value="Unassembled WGS sequence"/>
</dbReference>
<keyword evidence="11" id="KW-0539">Nucleus</keyword>
<evidence type="ECO:0000259" key="16">
    <source>
        <dbReference type="PROSITE" id="PS50280"/>
    </source>
</evidence>
<dbReference type="InterPro" id="IPR006560">
    <property type="entry name" value="AWS_dom"/>
</dbReference>
<feature type="compositionally biased region" description="Basic and acidic residues" evidence="14">
    <location>
        <begin position="102"/>
        <end position="116"/>
    </location>
</feature>
<protein>
    <recommendedName>
        <fullName evidence="21">Histone-lysine N-methyltransferase</fullName>
    </recommendedName>
</protein>
<dbReference type="Pfam" id="PF23011">
    <property type="entry name" value="PHD-1st_NSD"/>
    <property type="match status" value="1"/>
</dbReference>
<evidence type="ECO:0000256" key="9">
    <source>
        <dbReference type="ARBA" id="ARBA00022833"/>
    </source>
</evidence>
<evidence type="ECO:0008006" key="21">
    <source>
        <dbReference type="Google" id="ProtNLM"/>
    </source>
</evidence>
<dbReference type="SMART" id="SM00570">
    <property type="entry name" value="AWS"/>
    <property type="match status" value="1"/>
</dbReference>
<dbReference type="PANTHER" id="PTHR22884">
    <property type="entry name" value="SET DOMAIN PROTEINS"/>
    <property type="match status" value="1"/>
</dbReference>
<dbReference type="CDD" id="cd15566">
    <property type="entry name" value="PHD3_NSD"/>
    <property type="match status" value="1"/>
</dbReference>
<feature type="domain" description="SET" evidence="16">
    <location>
        <begin position="669"/>
        <end position="793"/>
    </location>
</feature>
<evidence type="ECO:0000256" key="11">
    <source>
        <dbReference type="ARBA" id="ARBA00023242"/>
    </source>
</evidence>
<dbReference type="GO" id="GO:0042054">
    <property type="term" value="F:histone methyltransferase activity"/>
    <property type="evidence" value="ECO:0007669"/>
    <property type="project" value="InterPro"/>
</dbReference>
<dbReference type="InterPro" id="IPR013083">
    <property type="entry name" value="Znf_RING/FYVE/PHD"/>
</dbReference>
<evidence type="ECO:0000256" key="2">
    <source>
        <dbReference type="ARBA" id="ARBA00004286"/>
    </source>
</evidence>
<dbReference type="AlphaFoldDB" id="A0A9W7CN24"/>
<evidence type="ECO:0000256" key="13">
    <source>
        <dbReference type="SAM" id="Coils"/>
    </source>
</evidence>
<comment type="caution">
    <text evidence="19">The sequence shown here is derived from an EMBL/GenBank/DDBJ whole genome shotgun (WGS) entry which is preliminary data.</text>
</comment>
<evidence type="ECO:0000259" key="18">
    <source>
        <dbReference type="PROSITE" id="PS51215"/>
    </source>
</evidence>
<dbReference type="GO" id="GO:0005694">
    <property type="term" value="C:chromosome"/>
    <property type="evidence" value="ECO:0007669"/>
    <property type="project" value="UniProtKB-SubCell"/>
</dbReference>
<evidence type="ECO:0000256" key="1">
    <source>
        <dbReference type="ARBA" id="ARBA00004123"/>
    </source>
</evidence>
<feature type="domain" description="Post-SET" evidence="17">
    <location>
        <begin position="800"/>
        <end position="816"/>
    </location>
</feature>
<comment type="subcellular location">
    <subcellularLocation>
        <location evidence="2">Chromosome</location>
    </subcellularLocation>
    <subcellularLocation>
        <location evidence="1">Nucleus</location>
    </subcellularLocation>
</comment>
<keyword evidence="13" id="KW-0175">Coiled coil</keyword>
<dbReference type="Pfam" id="PF00856">
    <property type="entry name" value="SET"/>
    <property type="match status" value="1"/>
</dbReference>
<dbReference type="EMBL" id="BRXX01000386">
    <property type="protein sequence ID" value="GMI08745.1"/>
    <property type="molecule type" value="Genomic_DNA"/>
</dbReference>
<dbReference type="PROSITE" id="PS01359">
    <property type="entry name" value="ZF_PHD_1"/>
    <property type="match status" value="1"/>
</dbReference>
<evidence type="ECO:0000256" key="7">
    <source>
        <dbReference type="ARBA" id="ARBA00022723"/>
    </source>
</evidence>
<feature type="region of interest" description="Disordered" evidence="14">
    <location>
        <begin position="33"/>
        <end position="133"/>
    </location>
</feature>
<dbReference type="SUPFAM" id="SSF57903">
    <property type="entry name" value="FYVE/PHD zinc finger"/>
    <property type="match status" value="1"/>
</dbReference>
<evidence type="ECO:0000259" key="15">
    <source>
        <dbReference type="PROSITE" id="PS50016"/>
    </source>
</evidence>
<dbReference type="InterPro" id="IPR003616">
    <property type="entry name" value="Post-SET_dom"/>
</dbReference>
<dbReference type="InterPro" id="IPR055198">
    <property type="entry name" value="NSD_PHD"/>
</dbReference>
<feature type="domain" description="AWS" evidence="18">
    <location>
        <begin position="622"/>
        <end position="672"/>
    </location>
</feature>
<dbReference type="SMART" id="SM00317">
    <property type="entry name" value="SET"/>
    <property type="match status" value="1"/>
</dbReference>
<dbReference type="Pfam" id="PF22908">
    <property type="entry name" value="PHD_NSD"/>
    <property type="match status" value="1"/>
</dbReference>
<dbReference type="InterPro" id="IPR046341">
    <property type="entry name" value="SET_dom_sf"/>
</dbReference>
<organism evidence="19 20">
    <name type="scientific">Triparma verrucosa</name>
    <dbReference type="NCBI Taxonomy" id="1606542"/>
    <lineage>
        <taxon>Eukaryota</taxon>
        <taxon>Sar</taxon>
        <taxon>Stramenopiles</taxon>
        <taxon>Ochrophyta</taxon>
        <taxon>Bolidophyceae</taxon>
        <taxon>Parmales</taxon>
        <taxon>Triparmaceae</taxon>
        <taxon>Triparma</taxon>
    </lineage>
</organism>
<dbReference type="SUPFAM" id="SSF82199">
    <property type="entry name" value="SET domain"/>
    <property type="match status" value="1"/>
</dbReference>
<dbReference type="InterPro" id="IPR001965">
    <property type="entry name" value="Znf_PHD"/>
</dbReference>
<feature type="compositionally biased region" description="Low complexity" evidence="14">
    <location>
        <begin position="63"/>
        <end position="100"/>
    </location>
</feature>
<dbReference type="InterPro" id="IPR011011">
    <property type="entry name" value="Znf_FYVE_PHD"/>
</dbReference>
<dbReference type="InterPro" id="IPR059153">
    <property type="entry name" value="NSD_PHD-1st"/>
</dbReference>
<dbReference type="PROSITE" id="PS50280">
    <property type="entry name" value="SET"/>
    <property type="match status" value="1"/>
</dbReference>
<name>A0A9W7CN24_9STRA</name>
<dbReference type="PROSITE" id="PS50868">
    <property type="entry name" value="POST_SET"/>
    <property type="match status" value="1"/>
</dbReference>
<accession>A0A9W7CN24</accession>
<feature type="domain" description="PHD-type" evidence="15">
    <location>
        <begin position="332"/>
        <end position="385"/>
    </location>
</feature>
<reference evidence="20" key="1">
    <citation type="journal article" date="2023" name="Commun. Biol.">
        <title>Genome analysis of Parmales, the sister group of diatoms, reveals the evolutionary specialization of diatoms from phago-mixotrophs to photoautotrophs.</title>
        <authorList>
            <person name="Ban H."/>
            <person name="Sato S."/>
            <person name="Yoshikawa S."/>
            <person name="Yamada K."/>
            <person name="Nakamura Y."/>
            <person name="Ichinomiya M."/>
            <person name="Sato N."/>
            <person name="Blanc-Mathieu R."/>
            <person name="Endo H."/>
            <person name="Kuwata A."/>
            <person name="Ogata H."/>
        </authorList>
    </citation>
    <scope>NUCLEOTIDE SEQUENCE [LARGE SCALE GENOMIC DNA]</scope>
    <source>
        <strain evidence="20">NIES 3699</strain>
    </source>
</reference>
<evidence type="ECO:0000256" key="3">
    <source>
        <dbReference type="ARBA" id="ARBA00022454"/>
    </source>
</evidence>
<gene>
    <name evidence="19" type="ORF">TrVE_jg9316</name>
</gene>
<feature type="compositionally biased region" description="Basic and acidic residues" evidence="14">
    <location>
        <begin position="526"/>
        <end position="543"/>
    </location>
</feature>
<feature type="region of interest" description="Disordered" evidence="14">
    <location>
        <begin position="520"/>
        <end position="544"/>
    </location>
</feature>
<evidence type="ECO:0000256" key="6">
    <source>
        <dbReference type="ARBA" id="ARBA00022691"/>
    </source>
</evidence>
<sequence length="919" mass="102447">MPRKGKSRAKVVIPSSIARQIAVEPVTSLKRVREGVLNEELELSGKPSEAKKGGHHLPSKSQTSVPPSALPSVSPTPLTPTAEDSPSTSSPSTITASCTTIEAERDTQCDTQRDTQRSPSIETTIEDAHNSVVPTSHQNLIDSTNLAHLTSLLSSPIPSPVPPPVALSLSLSLHHYLNRVPTPSSLKSLKSHPPSCSSPSTVTASNFTAEDYVSSLPISDQTLQAVVKAKEVLTRWRKKLKIGDEVSAHDSQSFESTIKFLPKYFRAKITSLTPSGSSVTDSLGTKTLQLGGFKLTFNGFSRKYDRWYSYDDDLVQPVKGCSEESNASSVPSWICRECNEIEASLDIDAPLLICEGPCLRTFHTVCVGEESVPEGKWVCRDCKEERHMCVVCAEYGEDGVEGGVVKCGRKNCGLYFHESCVRNYNFDEDEKWVRANEEAITSKTEPPPLQFTCPAHFCWSCQDVKKEDRKKWGKKDKDLFTCMYCPISYHLSCIPPNANFHELALLCHEHAHLPLPEMNPEASVLKGEDEKKKSKKTKPETKKKSVGTIDVTEFDFNTKYEGFTVPPMVLPMEGGYLSTEQEDAIAFKLPINIQAEVFSKPPKYVQVSGLKYMPGSRPPPNICNDVCTCVPVSEGGNGCDEDCLNRTLYIECFDKNCNIGPECGNRRLSQKQVARTRPEREMGKGWGLVALDDVEPGELVGEYVGEVLTEQQTNERLEEHERLHPNDPNFYLMELEHGFYIDARVKGNLSRFINHSCDPNCQLQRTNVAGDMRIAIVCIRPVKQGEFLCYDYQFDTEHASKFVCACGAEKCRGTMKGGREHAYKEEEKVKNKAEQLKDARAKEERDRNFVAKVQEGAVKRLDQTDLLVPECGGNDELVLSGPLPKYRNFVMDHNVALWRNVKRGYSGLIMKAQERKECK</sequence>
<evidence type="ECO:0000259" key="17">
    <source>
        <dbReference type="PROSITE" id="PS50868"/>
    </source>
</evidence>
<keyword evidence="5" id="KW-0808">Transferase</keyword>
<dbReference type="GO" id="GO:0032259">
    <property type="term" value="P:methylation"/>
    <property type="evidence" value="ECO:0007669"/>
    <property type="project" value="UniProtKB-KW"/>
</dbReference>